<dbReference type="AlphaFoldDB" id="A0A221P0M1"/>
<proteinExistence type="predicted"/>
<reference evidence="2 3" key="1">
    <citation type="submission" date="2017-07" db="EMBL/GenBank/DDBJ databases">
        <title>Genome sequence of Streptomyces pluripotens MUSC 137T.</title>
        <authorList>
            <person name="Ser H.-L."/>
            <person name="Lee L.-H."/>
        </authorList>
    </citation>
    <scope>NUCLEOTIDE SEQUENCE [LARGE SCALE GENOMIC DNA]</scope>
    <source>
        <strain evidence="2 3">MUSC 137</strain>
    </source>
</reference>
<evidence type="ECO:0000313" key="3">
    <source>
        <dbReference type="Proteomes" id="UP000031501"/>
    </source>
</evidence>
<accession>A0A221P0M1</accession>
<organism evidence="2 3">
    <name type="scientific">Streptomyces pluripotens</name>
    <dbReference type="NCBI Taxonomy" id="1355015"/>
    <lineage>
        <taxon>Bacteria</taxon>
        <taxon>Bacillati</taxon>
        <taxon>Actinomycetota</taxon>
        <taxon>Actinomycetes</taxon>
        <taxon>Kitasatosporales</taxon>
        <taxon>Streptomycetaceae</taxon>
        <taxon>Streptomyces</taxon>
    </lineage>
</organism>
<gene>
    <name evidence="2" type="ORF">LK07_19405</name>
</gene>
<evidence type="ECO:0000256" key="1">
    <source>
        <dbReference type="SAM" id="SignalP"/>
    </source>
</evidence>
<dbReference type="KEGG" id="splu:LK06_018245"/>
<keyword evidence="1" id="KW-0732">Signal</keyword>
<protein>
    <submittedName>
        <fullName evidence="2">Uncharacterized protein</fullName>
    </submittedName>
</protein>
<keyword evidence="3" id="KW-1185">Reference proteome</keyword>
<name>A0A221P0M1_9ACTN</name>
<dbReference type="EMBL" id="CP022433">
    <property type="protein sequence ID" value="ASN25813.1"/>
    <property type="molecule type" value="Genomic_DNA"/>
</dbReference>
<dbReference type="Proteomes" id="UP000031501">
    <property type="component" value="Chromosome"/>
</dbReference>
<evidence type="ECO:0000313" key="2">
    <source>
        <dbReference type="EMBL" id="ASN25813.1"/>
    </source>
</evidence>
<feature type="signal peptide" evidence="1">
    <location>
        <begin position="1"/>
        <end position="27"/>
    </location>
</feature>
<dbReference type="RefSeq" id="WP_039654792.1">
    <property type="nucleotide sequence ID" value="NZ_CP021080.1"/>
</dbReference>
<sequence>MIRKTSSVIALAATAGALLLGTGTSSAAGGEDMVCHVSPSNSSNYTQNCFTTKSSTTYTVAYRVQNGTGSYTYAWTPPTNHGVHVAYGCTSTSDYCTITVPRQGEQYLVANVTLTQGSYHATLSTEAEIPAMCGTQIC</sequence>
<feature type="chain" id="PRO_5011221117" evidence="1">
    <location>
        <begin position="28"/>
        <end position="138"/>
    </location>
</feature>